<gene>
    <name evidence="2" type="ORF">FHS92_000466</name>
</gene>
<dbReference type="Proteomes" id="UP000552700">
    <property type="component" value="Unassembled WGS sequence"/>
</dbReference>
<dbReference type="InterPro" id="IPR036736">
    <property type="entry name" value="ACP-like_sf"/>
</dbReference>
<dbReference type="Pfam" id="PF00550">
    <property type="entry name" value="PP-binding"/>
    <property type="match status" value="1"/>
</dbReference>
<sequence>MRAHPEETSHGQPADALVRSLLRDVLGLEADRVAAFDHATALFGALPELDSMAVAELLTGIEDRCDVVIDDDDVDGETFETLGSLIAFVQAKMAAQGG</sequence>
<protein>
    <submittedName>
        <fullName evidence="2">Acyl carrier protein</fullName>
    </submittedName>
</protein>
<accession>A0A841IV08</accession>
<evidence type="ECO:0000313" key="2">
    <source>
        <dbReference type="EMBL" id="MBB6122759.1"/>
    </source>
</evidence>
<organism evidence="2 3">
    <name type="scientific">Sphingobium subterraneum</name>
    <dbReference type="NCBI Taxonomy" id="627688"/>
    <lineage>
        <taxon>Bacteria</taxon>
        <taxon>Pseudomonadati</taxon>
        <taxon>Pseudomonadota</taxon>
        <taxon>Alphaproteobacteria</taxon>
        <taxon>Sphingomonadales</taxon>
        <taxon>Sphingomonadaceae</taxon>
        <taxon>Sphingobium</taxon>
    </lineage>
</organism>
<dbReference type="InterPro" id="IPR009081">
    <property type="entry name" value="PP-bd_ACP"/>
</dbReference>
<dbReference type="SUPFAM" id="SSF47336">
    <property type="entry name" value="ACP-like"/>
    <property type="match status" value="1"/>
</dbReference>
<keyword evidence="3" id="KW-1185">Reference proteome</keyword>
<evidence type="ECO:0000259" key="1">
    <source>
        <dbReference type="PROSITE" id="PS50075"/>
    </source>
</evidence>
<dbReference type="PROSITE" id="PS50075">
    <property type="entry name" value="CARRIER"/>
    <property type="match status" value="1"/>
</dbReference>
<dbReference type="AlphaFoldDB" id="A0A841IV08"/>
<comment type="caution">
    <text evidence="2">The sequence shown here is derived from an EMBL/GenBank/DDBJ whole genome shotgun (WGS) entry which is preliminary data.</text>
</comment>
<dbReference type="EMBL" id="JACIJP010000001">
    <property type="protein sequence ID" value="MBB6122759.1"/>
    <property type="molecule type" value="Genomic_DNA"/>
</dbReference>
<name>A0A841IV08_9SPHN</name>
<dbReference type="RefSeq" id="WP_184077141.1">
    <property type="nucleotide sequence ID" value="NZ_JACIJP010000001.1"/>
</dbReference>
<proteinExistence type="predicted"/>
<evidence type="ECO:0000313" key="3">
    <source>
        <dbReference type="Proteomes" id="UP000552700"/>
    </source>
</evidence>
<dbReference type="Gene3D" id="1.10.1200.10">
    <property type="entry name" value="ACP-like"/>
    <property type="match status" value="1"/>
</dbReference>
<feature type="domain" description="Carrier" evidence="1">
    <location>
        <begin position="12"/>
        <end position="93"/>
    </location>
</feature>
<reference evidence="2 3" key="1">
    <citation type="submission" date="2020-08" db="EMBL/GenBank/DDBJ databases">
        <title>Genomic Encyclopedia of Type Strains, Phase IV (KMG-IV): sequencing the most valuable type-strain genomes for metagenomic binning, comparative biology and taxonomic classification.</title>
        <authorList>
            <person name="Goeker M."/>
        </authorList>
    </citation>
    <scope>NUCLEOTIDE SEQUENCE [LARGE SCALE GENOMIC DNA]</scope>
    <source>
        <strain evidence="2 3">DSM 102255</strain>
    </source>
</reference>